<organism evidence="3 4">
    <name type="scientific">Heterodermia speciosa</name>
    <dbReference type="NCBI Taxonomy" id="116794"/>
    <lineage>
        <taxon>Eukaryota</taxon>
        <taxon>Fungi</taxon>
        <taxon>Dikarya</taxon>
        <taxon>Ascomycota</taxon>
        <taxon>Pezizomycotina</taxon>
        <taxon>Lecanoromycetes</taxon>
        <taxon>OSLEUM clade</taxon>
        <taxon>Lecanoromycetidae</taxon>
        <taxon>Caliciales</taxon>
        <taxon>Physciaceae</taxon>
        <taxon>Heterodermia</taxon>
    </lineage>
</organism>
<evidence type="ECO:0000313" key="3">
    <source>
        <dbReference type="EMBL" id="CAF9915760.1"/>
    </source>
</evidence>
<accession>A0A8H3ICK2</accession>
<dbReference type="Proteomes" id="UP000664521">
    <property type="component" value="Unassembled WGS sequence"/>
</dbReference>
<feature type="region of interest" description="Disordered" evidence="1">
    <location>
        <begin position="679"/>
        <end position="704"/>
    </location>
</feature>
<feature type="compositionally biased region" description="Low complexity" evidence="1">
    <location>
        <begin position="679"/>
        <end position="695"/>
    </location>
</feature>
<proteinExistence type="predicted"/>
<dbReference type="Pfam" id="PF01636">
    <property type="entry name" value="APH"/>
    <property type="match status" value="1"/>
</dbReference>
<evidence type="ECO:0000313" key="4">
    <source>
        <dbReference type="Proteomes" id="UP000664521"/>
    </source>
</evidence>
<feature type="compositionally biased region" description="Basic and acidic residues" evidence="1">
    <location>
        <begin position="620"/>
        <end position="632"/>
    </location>
</feature>
<feature type="region of interest" description="Disordered" evidence="1">
    <location>
        <begin position="816"/>
        <end position="845"/>
    </location>
</feature>
<feature type="region of interest" description="Disordered" evidence="1">
    <location>
        <begin position="577"/>
        <end position="649"/>
    </location>
</feature>
<reference evidence="3" key="1">
    <citation type="submission" date="2021-03" db="EMBL/GenBank/DDBJ databases">
        <authorList>
            <person name="Tagirdzhanova G."/>
        </authorList>
    </citation>
    <scope>NUCLEOTIDE SEQUENCE</scope>
</reference>
<dbReference type="InterPro" id="IPR051678">
    <property type="entry name" value="AGP_Transferase"/>
</dbReference>
<name>A0A8H3ICK2_9LECA</name>
<dbReference type="SUPFAM" id="SSF56112">
    <property type="entry name" value="Protein kinase-like (PK-like)"/>
    <property type="match status" value="1"/>
</dbReference>
<feature type="compositionally biased region" description="Polar residues" evidence="1">
    <location>
        <begin position="831"/>
        <end position="841"/>
    </location>
</feature>
<dbReference type="PANTHER" id="PTHR21310:SF51">
    <property type="entry name" value="AMINOGLYCOSIDE PHOSPHOTRANSFERASE DOMAIN-CONTAINING PROTEIN"/>
    <property type="match status" value="1"/>
</dbReference>
<dbReference type="Gene3D" id="3.90.1200.10">
    <property type="match status" value="1"/>
</dbReference>
<protein>
    <recommendedName>
        <fullName evidence="2">Aminoglycoside phosphotransferase domain-containing protein</fullName>
    </recommendedName>
</protein>
<dbReference type="PANTHER" id="PTHR21310">
    <property type="entry name" value="AMINOGLYCOSIDE PHOSPHOTRANSFERASE-RELATED-RELATED"/>
    <property type="match status" value="1"/>
</dbReference>
<dbReference type="InterPro" id="IPR011009">
    <property type="entry name" value="Kinase-like_dom_sf"/>
</dbReference>
<dbReference type="EMBL" id="CAJPDS010000016">
    <property type="protein sequence ID" value="CAF9915760.1"/>
    <property type="molecule type" value="Genomic_DNA"/>
</dbReference>
<sequence>MFSKERLLELVSSLASSAAQIARKSFSQGEAFWFHNDLSGQGRLHLKRVIERCLCLPEIGTSSVTAAPIQEPAAGCERKDVLLNCAERCRSWLRRKYISRKAKGKGSFSTFDQVINNMKLSTLPAYASSLRQSRAGAGLGPTSGFKCALRTSPKFGSYHLAFPVVFKDGAKWLFKIPAAGYVGRWDSSAARALRSEALTMRMLRQQTSIPIPEVYSFDASLDNDFRCPFILMEYMDGEPLYEKWYNGFASIGAQEKFREQALRSLATATVQLSAFKYSQAGSPSFDENGNLQAIEPARVVDHPTNHRRLCAKIFDNYENFCDLGPYHNSADYFQCMLDKHLPNKTDISRGVSQALRLFLDWIPKEAPIETETFVMAHPDFNLQNVLVAEDGTLQGLIDWDGVSAVPRSVGCLFPKWLTFDWDPNKYTYGMDFGSKFQYHHSPAEMKHYRALYAGFIAESATKCQAQAGDIPQDLADLTRRSLVIDSVNQAAKSPFSTAENVFNILDKITHITSQTYFKAYCEAYEGTIKEGELTNPVEHNIRIESVAQAEEHSSTNGSSDLGDSVFSDTSMVTRDSIEISEPPSEQEGQQTAALQHSDPEASNDNDKEEQGIVNQQSSKTLDKRFLNSTKEKKPWRRVPSLVQSTSHQLRASMKRLKVTKSQRMQSSWVTLSPKTVQTNTFETNSTTSASTSSRTGKINQEEPLSNNLASILHDEAFGEKDGTISATASGRLHIETTVKQKIKQNQTDASDTDGQRGLSPNAHCVQCQVPVLSTEHLNALPGSVRLQKEQVDGSLPSNSLSGTSVLRKDTFGRRLKAKLSRASGKKGPGVRTSSPKSSADSGESRCKRILSWIRKTSQKPLSDEQKSVSSWDSDSTLPEIPNVSLFELPSMDEADFKMKNDMKDMNDTMGESSNNMTKLVTTSANKLPYYDAGEPVGKDKLHREGFSSNDIVFDLADGKFDETRMRRLRLGFAALLDSL</sequence>
<evidence type="ECO:0000256" key="1">
    <source>
        <dbReference type="SAM" id="MobiDB-lite"/>
    </source>
</evidence>
<evidence type="ECO:0000259" key="2">
    <source>
        <dbReference type="Pfam" id="PF01636"/>
    </source>
</evidence>
<dbReference type="InterPro" id="IPR002575">
    <property type="entry name" value="Aminoglycoside_PTrfase"/>
</dbReference>
<dbReference type="OrthoDB" id="2831558at2759"/>
<gene>
    <name evidence="3" type="ORF">HETSPECPRED_002576</name>
</gene>
<keyword evidence="4" id="KW-1185">Reference proteome</keyword>
<feature type="domain" description="Aminoglycoside phosphotransferase" evidence="2">
    <location>
        <begin position="184"/>
        <end position="402"/>
    </location>
</feature>
<dbReference type="AlphaFoldDB" id="A0A8H3ICK2"/>
<comment type="caution">
    <text evidence="3">The sequence shown here is derived from an EMBL/GenBank/DDBJ whole genome shotgun (WGS) entry which is preliminary data.</text>
</comment>